<reference evidence="1 2" key="1">
    <citation type="submission" date="2016-02" db="EMBL/GenBank/DDBJ databases">
        <title>Genome analysis of coral dinoflagellate symbionts highlights evolutionary adaptations to a symbiotic lifestyle.</title>
        <authorList>
            <person name="Aranda M."/>
            <person name="Li Y."/>
            <person name="Liew Y.J."/>
            <person name="Baumgarten S."/>
            <person name="Simakov O."/>
            <person name="Wilson M."/>
            <person name="Piel J."/>
            <person name="Ashoor H."/>
            <person name="Bougouffa S."/>
            <person name="Bajic V.B."/>
            <person name="Ryu T."/>
            <person name="Ravasi T."/>
            <person name="Bayer T."/>
            <person name="Micklem G."/>
            <person name="Kim H."/>
            <person name="Bhak J."/>
            <person name="Lajeunesse T.C."/>
            <person name="Voolstra C.R."/>
        </authorList>
    </citation>
    <scope>NUCLEOTIDE SEQUENCE [LARGE SCALE GENOMIC DNA]</scope>
    <source>
        <strain evidence="1 2">CCMP2467</strain>
    </source>
</reference>
<dbReference type="Proteomes" id="UP000186817">
    <property type="component" value="Unassembled WGS sequence"/>
</dbReference>
<keyword evidence="2" id="KW-1185">Reference proteome</keyword>
<gene>
    <name evidence="1" type="ORF">AK812_SmicGene2511</name>
</gene>
<protein>
    <submittedName>
        <fullName evidence="1">Uncharacterized protein</fullName>
    </submittedName>
</protein>
<evidence type="ECO:0000313" key="2">
    <source>
        <dbReference type="Proteomes" id="UP000186817"/>
    </source>
</evidence>
<name>A0A1Q9F1E4_SYMMI</name>
<accession>A0A1Q9F1E4</accession>
<proteinExistence type="predicted"/>
<dbReference type="OrthoDB" id="420065at2759"/>
<comment type="caution">
    <text evidence="1">The sequence shown here is derived from an EMBL/GenBank/DDBJ whole genome shotgun (WGS) entry which is preliminary data.</text>
</comment>
<dbReference type="AlphaFoldDB" id="A0A1Q9F1E4"/>
<sequence>MGLCYVAISGALGKCALCEDLVWSCWQASSVMLPETLKVLDMLVIIEVIVQYSWSMGRVPLDRRAWNHIFVNSKQTGEGLERVRRANYVANLAQLAKSYALILDILGDRKQSSPQVVRTSAQDWLGKKSLVQTVLVLVFRTP</sequence>
<evidence type="ECO:0000313" key="1">
    <source>
        <dbReference type="EMBL" id="OLQ13459.1"/>
    </source>
</evidence>
<dbReference type="EMBL" id="LSRX01000027">
    <property type="protein sequence ID" value="OLQ13459.1"/>
    <property type="molecule type" value="Genomic_DNA"/>
</dbReference>
<organism evidence="1 2">
    <name type="scientific">Symbiodinium microadriaticum</name>
    <name type="common">Dinoflagellate</name>
    <name type="synonym">Zooxanthella microadriatica</name>
    <dbReference type="NCBI Taxonomy" id="2951"/>
    <lineage>
        <taxon>Eukaryota</taxon>
        <taxon>Sar</taxon>
        <taxon>Alveolata</taxon>
        <taxon>Dinophyceae</taxon>
        <taxon>Suessiales</taxon>
        <taxon>Symbiodiniaceae</taxon>
        <taxon>Symbiodinium</taxon>
    </lineage>
</organism>